<dbReference type="InterPro" id="IPR050297">
    <property type="entry name" value="LipidA_mod_glycosyltrf_83"/>
</dbReference>
<evidence type="ECO:0000259" key="9">
    <source>
        <dbReference type="Pfam" id="PF13231"/>
    </source>
</evidence>
<evidence type="ECO:0000256" key="6">
    <source>
        <dbReference type="ARBA" id="ARBA00022989"/>
    </source>
</evidence>
<dbReference type="GO" id="GO:0016763">
    <property type="term" value="F:pentosyltransferase activity"/>
    <property type="evidence" value="ECO:0007669"/>
    <property type="project" value="TreeGrafter"/>
</dbReference>
<feature type="transmembrane region" description="Helical" evidence="8">
    <location>
        <begin position="336"/>
        <end position="357"/>
    </location>
</feature>
<evidence type="ECO:0000256" key="3">
    <source>
        <dbReference type="ARBA" id="ARBA00022676"/>
    </source>
</evidence>
<keyword evidence="7 8" id="KW-0472">Membrane</keyword>
<dbReference type="GO" id="GO:0005886">
    <property type="term" value="C:plasma membrane"/>
    <property type="evidence" value="ECO:0007669"/>
    <property type="project" value="UniProtKB-SubCell"/>
</dbReference>
<evidence type="ECO:0000256" key="4">
    <source>
        <dbReference type="ARBA" id="ARBA00022679"/>
    </source>
</evidence>
<keyword evidence="6 8" id="KW-1133">Transmembrane helix</keyword>
<accession>A0A1F5Z2K3</accession>
<dbReference type="PANTHER" id="PTHR33908">
    <property type="entry name" value="MANNOSYLTRANSFERASE YKCB-RELATED"/>
    <property type="match status" value="1"/>
</dbReference>
<feature type="transmembrane region" description="Helical" evidence="8">
    <location>
        <begin position="211"/>
        <end position="229"/>
    </location>
</feature>
<dbReference type="Proteomes" id="UP000177354">
    <property type="component" value="Unassembled WGS sequence"/>
</dbReference>
<evidence type="ECO:0000313" key="10">
    <source>
        <dbReference type="EMBL" id="OGG06407.1"/>
    </source>
</evidence>
<comment type="subcellular location">
    <subcellularLocation>
        <location evidence="1">Cell membrane</location>
        <topology evidence="1">Multi-pass membrane protein</topology>
    </subcellularLocation>
</comment>
<keyword evidence="3" id="KW-0328">Glycosyltransferase</keyword>
<reference evidence="10 11" key="1">
    <citation type="journal article" date="2016" name="Nat. Commun.">
        <title>Thousands of microbial genomes shed light on interconnected biogeochemical processes in an aquifer system.</title>
        <authorList>
            <person name="Anantharaman K."/>
            <person name="Brown C.T."/>
            <person name="Hug L.A."/>
            <person name="Sharon I."/>
            <person name="Castelle C.J."/>
            <person name="Probst A.J."/>
            <person name="Thomas B.C."/>
            <person name="Singh A."/>
            <person name="Wilkins M.J."/>
            <person name="Karaoz U."/>
            <person name="Brodie E.L."/>
            <person name="Williams K.H."/>
            <person name="Hubbard S.S."/>
            <person name="Banfield J.F."/>
        </authorList>
    </citation>
    <scope>NUCLEOTIDE SEQUENCE [LARGE SCALE GENOMIC DNA]</scope>
</reference>
<sequence>MFLKRFFKRPDWPVSVILVVIFVLAAILRFWRIDEYQTFLGDEGRDVLVVKRMLLDGKFTLLGPITSVGSIYMGPVYYYLMAPFLYLWRFDPVGPAVMVALLSLCTILIIYKIGKDYFHSAVGLIAAFTYSIARLSVVYGRSSWNPNVVPFFAVLLMFSVIKSLVDHKNSFLILAGLSLGILIQLHYITFLFFPVLIAVFLYFKPNIPFRIYLYSLLAFLFSYSPFILFELRHEFVNTLGAWNFIVAHNTGSTGLLIDSWWQTIRDVTIRIFWRLIVTGSAELTKYLIAGAGIIYFVSRSFFNSQTKTYNAFKILLIWLAVGILSFGLYRGAIYDYYFGSLFPLPHLFFALFLFLLWKRNLPGKLTAVLLLGLITVFNIIQSPLVIEPNNMVKNTREIAGFVLEKTGGTPYNFALLTDKNSDHAYRYFLELWGSPPVVIENPQADPERRSVTDQLLIVCEEKVCQPLGHPLWEIAGFGRAQIYGQWPVSTVKVYRLTHYEKN</sequence>
<comment type="caution">
    <text evidence="10">The sequence shown here is derived from an EMBL/GenBank/DDBJ whole genome shotgun (WGS) entry which is preliminary data.</text>
</comment>
<feature type="transmembrane region" description="Helical" evidence="8">
    <location>
        <begin position="171"/>
        <end position="199"/>
    </location>
</feature>
<feature type="transmembrane region" description="Helical" evidence="8">
    <location>
        <begin position="117"/>
        <end position="136"/>
    </location>
</feature>
<keyword evidence="5 8" id="KW-0812">Transmembrane</keyword>
<feature type="domain" description="Glycosyltransferase RgtA/B/C/D-like" evidence="9">
    <location>
        <begin position="75"/>
        <end position="227"/>
    </location>
</feature>
<feature type="transmembrane region" description="Helical" evidence="8">
    <location>
        <begin position="12"/>
        <end position="31"/>
    </location>
</feature>
<evidence type="ECO:0000256" key="7">
    <source>
        <dbReference type="ARBA" id="ARBA00023136"/>
    </source>
</evidence>
<organism evidence="10 11">
    <name type="scientific">Candidatus Gottesmanbacteria bacterium RIFCSPHIGHO2_01_FULL_40_15</name>
    <dbReference type="NCBI Taxonomy" id="1798376"/>
    <lineage>
        <taxon>Bacteria</taxon>
        <taxon>Candidatus Gottesmaniibacteriota</taxon>
    </lineage>
</organism>
<dbReference type="AlphaFoldDB" id="A0A1F5Z2K3"/>
<evidence type="ECO:0000256" key="1">
    <source>
        <dbReference type="ARBA" id="ARBA00004651"/>
    </source>
</evidence>
<dbReference type="PANTHER" id="PTHR33908:SF11">
    <property type="entry name" value="MEMBRANE PROTEIN"/>
    <property type="match status" value="1"/>
</dbReference>
<feature type="transmembrane region" description="Helical" evidence="8">
    <location>
        <begin position="148"/>
        <end position="165"/>
    </location>
</feature>
<evidence type="ECO:0000313" key="11">
    <source>
        <dbReference type="Proteomes" id="UP000177354"/>
    </source>
</evidence>
<evidence type="ECO:0000256" key="2">
    <source>
        <dbReference type="ARBA" id="ARBA00022475"/>
    </source>
</evidence>
<evidence type="ECO:0000256" key="5">
    <source>
        <dbReference type="ARBA" id="ARBA00022692"/>
    </source>
</evidence>
<dbReference type="Pfam" id="PF13231">
    <property type="entry name" value="PMT_2"/>
    <property type="match status" value="1"/>
</dbReference>
<protein>
    <recommendedName>
        <fullName evidence="9">Glycosyltransferase RgtA/B/C/D-like domain-containing protein</fullName>
    </recommendedName>
</protein>
<dbReference type="GO" id="GO:0009103">
    <property type="term" value="P:lipopolysaccharide biosynthetic process"/>
    <property type="evidence" value="ECO:0007669"/>
    <property type="project" value="UniProtKB-ARBA"/>
</dbReference>
<feature type="transmembrane region" description="Helical" evidence="8">
    <location>
        <begin position="309"/>
        <end position="329"/>
    </location>
</feature>
<dbReference type="InterPro" id="IPR038731">
    <property type="entry name" value="RgtA/B/C-like"/>
</dbReference>
<gene>
    <name evidence="10" type="ORF">A2777_05510</name>
</gene>
<dbReference type="EMBL" id="MFJF01000015">
    <property type="protein sequence ID" value="OGG06407.1"/>
    <property type="molecule type" value="Genomic_DNA"/>
</dbReference>
<feature type="transmembrane region" description="Helical" evidence="8">
    <location>
        <begin position="241"/>
        <end position="261"/>
    </location>
</feature>
<feature type="transmembrane region" description="Helical" evidence="8">
    <location>
        <begin position="61"/>
        <end position="80"/>
    </location>
</feature>
<keyword evidence="2" id="KW-1003">Cell membrane</keyword>
<evidence type="ECO:0000256" key="8">
    <source>
        <dbReference type="SAM" id="Phobius"/>
    </source>
</evidence>
<name>A0A1F5Z2K3_9BACT</name>
<feature type="transmembrane region" description="Helical" evidence="8">
    <location>
        <begin position="273"/>
        <end position="297"/>
    </location>
</feature>
<feature type="transmembrane region" description="Helical" evidence="8">
    <location>
        <begin position="363"/>
        <end position="386"/>
    </location>
</feature>
<proteinExistence type="predicted"/>
<feature type="transmembrane region" description="Helical" evidence="8">
    <location>
        <begin position="92"/>
        <end position="111"/>
    </location>
</feature>
<keyword evidence="4" id="KW-0808">Transferase</keyword>